<dbReference type="PANTHER" id="PTHR32552">
    <property type="entry name" value="FERRICHROME IRON RECEPTOR-RELATED"/>
    <property type="match status" value="1"/>
</dbReference>
<dbReference type="InterPro" id="IPR037066">
    <property type="entry name" value="Plug_dom_sf"/>
</dbReference>
<evidence type="ECO:0000256" key="8">
    <source>
        <dbReference type="ARBA" id="ARBA00023004"/>
    </source>
</evidence>
<dbReference type="GO" id="GO:0038023">
    <property type="term" value="F:signaling receptor activity"/>
    <property type="evidence" value="ECO:0007669"/>
    <property type="project" value="InterPro"/>
</dbReference>
<feature type="signal peptide" evidence="16">
    <location>
        <begin position="1"/>
        <end position="23"/>
    </location>
</feature>
<keyword evidence="13 14" id="KW-0998">Cell outer membrane</keyword>
<evidence type="ECO:0000256" key="11">
    <source>
        <dbReference type="ARBA" id="ARBA00023136"/>
    </source>
</evidence>
<comment type="caution">
    <text evidence="19">The sequence shown here is derived from an EMBL/GenBank/DDBJ whole genome shotgun (WGS) entry which is preliminary data.</text>
</comment>
<feature type="domain" description="TonB-dependent receptor plug" evidence="18">
    <location>
        <begin position="65"/>
        <end position="164"/>
    </location>
</feature>
<dbReference type="Pfam" id="PF07715">
    <property type="entry name" value="Plug"/>
    <property type="match status" value="1"/>
</dbReference>
<feature type="domain" description="TonB-dependent receptor-like beta-barrel" evidence="17">
    <location>
        <begin position="250"/>
        <end position="667"/>
    </location>
</feature>
<keyword evidence="5" id="KW-0410">Iron transport</keyword>
<name>A0AAW6RNT7_9BURK</name>
<evidence type="ECO:0000256" key="6">
    <source>
        <dbReference type="ARBA" id="ARBA00022692"/>
    </source>
</evidence>
<keyword evidence="4 14" id="KW-1134">Transmembrane beta strand</keyword>
<protein>
    <submittedName>
        <fullName evidence="19">TonB-dependent receptor</fullName>
    </submittedName>
</protein>
<dbReference type="Proteomes" id="UP001237156">
    <property type="component" value="Unassembled WGS sequence"/>
</dbReference>
<evidence type="ECO:0000256" key="3">
    <source>
        <dbReference type="ARBA" id="ARBA00022448"/>
    </source>
</evidence>
<dbReference type="InterPro" id="IPR039426">
    <property type="entry name" value="TonB-dep_rcpt-like"/>
</dbReference>
<evidence type="ECO:0000256" key="13">
    <source>
        <dbReference type="ARBA" id="ARBA00023237"/>
    </source>
</evidence>
<dbReference type="Gene3D" id="2.40.170.20">
    <property type="entry name" value="TonB-dependent receptor, beta-barrel domain"/>
    <property type="match status" value="1"/>
</dbReference>
<dbReference type="EMBL" id="JARVII010000029">
    <property type="protein sequence ID" value="MDG9700286.1"/>
    <property type="molecule type" value="Genomic_DNA"/>
</dbReference>
<evidence type="ECO:0000256" key="2">
    <source>
        <dbReference type="ARBA" id="ARBA00009810"/>
    </source>
</evidence>
<dbReference type="NCBIfam" id="TIGR01783">
    <property type="entry name" value="TonB-siderophor"/>
    <property type="match status" value="1"/>
</dbReference>
<dbReference type="PROSITE" id="PS52016">
    <property type="entry name" value="TONB_DEPENDENT_REC_3"/>
    <property type="match status" value="1"/>
</dbReference>
<gene>
    <name evidence="19" type="ORF">QB898_11310</name>
</gene>
<comment type="similarity">
    <text evidence="2 14 15">Belongs to the TonB-dependent receptor family.</text>
</comment>
<keyword evidence="10 15" id="KW-0798">TonB box</keyword>
<evidence type="ECO:0000256" key="1">
    <source>
        <dbReference type="ARBA" id="ARBA00004571"/>
    </source>
</evidence>
<dbReference type="Pfam" id="PF00593">
    <property type="entry name" value="TonB_dep_Rec_b-barrel"/>
    <property type="match status" value="1"/>
</dbReference>
<keyword evidence="11 14" id="KW-0472">Membrane</keyword>
<keyword evidence="7 16" id="KW-0732">Signal</keyword>
<evidence type="ECO:0000256" key="7">
    <source>
        <dbReference type="ARBA" id="ARBA00022729"/>
    </source>
</evidence>
<proteinExistence type="inferred from homology"/>
<evidence type="ECO:0000256" key="4">
    <source>
        <dbReference type="ARBA" id="ARBA00022452"/>
    </source>
</evidence>
<keyword evidence="9" id="KW-0406">Ion transport</keyword>
<evidence type="ECO:0000259" key="18">
    <source>
        <dbReference type="Pfam" id="PF07715"/>
    </source>
</evidence>
<dbReference type="GO" id="GO:0015891">
    <property type="term" value="P:siderophore transport"/>
    <property type="evidence" value="ECO:0007669"/>
    <property type="project" value="InterPro"/>
</dbReference>
<comment type="subcellular location">
    <subcellularLocation>
        <location evidence="1 14">Cell outer membrane</location>
        <topology evidence="1 14">Multi-pass membrane protein</topology>
    </subcellularLocation>
</comment>
<dbReference type="PANTHER" id="PTHR32552:SF68">
    <property type="entry name" value="FERRICHROME OUTER MEMBRANE TRANSPORTER_PHAGE RECEPTOR"/>
    <property type="match status" value="1"/>
</dbReference>
<dbReference type="AlphaFoldDB" id="A0AAW6RNT7"/>
<keyword evidence="8" id="KW-0408">Iron</keyword>
<evidence type="ECO:0000259" key="17">
    <source>
        <dbReference type="Pfam" id="PF00593"/>
    </source>
</evidence>
<sequence>MQASFKPLALAAALACAVPCALAQSAADDEAIDLQEVRIYATSEKDIGFAPKETETAGKMPMRMVETPMSISVVTREEMESRQTGNLQEALETVAGVSPVNYGRRGFDDLFIRGFDSGESTIIDGLAQSGNSSIGLRLQSYGYERFEVLKGASSLLYGRVQPGGMVNAISKRPKRDALGEVHLEAGSFGNRVAAFDINRPLSASGKTALRINALAGNKKDPTDHVWRRDRWFAPALSLDFGTNTDFVLFATYNSGNWIRQQGLPPEGTVLPNRNGPLRHSLFTGDPGFGSYDLAQYTLGYNLQHRFANDFTLRQNLRYEKESGTGRFISLQTLRADQRTQTRRGTHQQMDDHQIALDTSMLMPFEGTGMKHQVVAGLDMRQGTSSRAQHRCTVRPIDLYAPVYYQPYTCPDKWDSDAPTRLRTAAIYMQDQIKFGQGWTALAGLRYEKSRQRQDDHVKNTSATQHDSDVTGMAGIVYEFTPGWSVYASYSQSFLPQMGQDYHGNAFKPETGTQWEAGTKYARDGWTASAAVFDLRKRNIAAADPINDGYKVLVGEQRARGLELEAAAELKNGLKFTGAYAYTKTEVTQSTNAREIGQPLNYTPRHALTVWSNWRLPQMPALTLGAGVRYVGKQHGNSAFYLPAYTVVDASVSYTHTNWRLTAGVKNLFNRSYYAGAVRTGVVSPGMPRNFNVTLKYFF</sequence>
<dbReference type="SUPFAM" id="SSF56935">
    <property type="entry name" value="Porins"/>
    <property type="match status" value="1"/>
</dbReference>
<evidence type="ECO:0000256" key="9">
    <source>
        <dbReference type="ARBA" id="ARBA00023065"/>
    </source>
</evidence>
<evidence type="ECO:0000313" key="19">
    <source>
        <dbReference type="EMBL" id="MDG9700286.1"/>
    </source>
</evidence>
<evidence type="ECO:0000256" key="12">
    <source>
        <dbReference type="ARBA" id="ARBA00023170"/>
    </source>
</evidence>
<evidence type="ECO:0000256" key="16">
    <source>
        <dbReference type="SAM" id="SignalP"/>
    </source>
</evidence>
<keyword evidence="3 14" id="KW-0813">Transport</keyword>
<dbReference type="GO" id="GO:0009279">
    <property type="term" value="C:cell outer membrane"/>
    <property type="evidence" value="ECO:0007669"/>
    <property type="project" value="UniProtKB-SubCell"/>
</dbReference>
<dbReference type="RefSeq" id="WP_279525033.1">
    <property type="nucleotide sequence ID" value="NZ_JARVII010000029.1"/>
</dbReference>
<dbReference type="InterPro" id="IPR012910">
    <property type="entry name" value="Plug_dom"/>
</dbReference>
<dbReference type="InterPro" id="IPR000531">
    <property type="entry name" value="Beta-barrel_TonB"/>
</dbReference>
<dbReference type="GO" id="GO:0015344">
    <property type="term" value="F:siderophore uptake transmembrane transporter activity"/>
    <property type="evidence" value="ECO:0007669"/>
    <property type="project" value="TreeGrafter"/>
</dbReference>
<organism evidence="19 20">
    <name type="scientific">Ottowia cancrivicina</name>
    <dbReference type="NCBI Taxonomy" id="3040346"/>
    <lineage>
        <taxon>Bacteria</taxon>
        <taxon>Pseudomonadati</taxon>
        <taxon>Pseudomonadota</taxon>
        <taxon>Betaproteobacteria</taxon>
        <taxon>Burkholderiales</taxon>
        <taxon>Comamonadaceae</taxon>
        <taxon>Ottowia</taxon>
    </lineage>
</organism>
<feature type="chain" id="PRO_5043790084" evidence="16">
    <location>
        <begin position="24"/>
        <end position="698"/>
    </location>
</feature>
<evidence type="ECO:0000256" key="10">
    <source>
        <dbReference type="ARBA" id="ARBA00023077"/>
    </source>
</evidence>
<dbReference type="CDD" id="cd01347">
    <property type="entry name" value="ligand_gated_channel"/>
    <property type="match status" value="1"/>
</dbReference>
<reference evidence="19 20" key="1">
    <citation type="submission" date="2023-04" db="EMBL/GenBank/DDBJ databases">
        <title>Ottowia paracancer sp. nov., isolated from human stomach.</title>
        <authorList>
            <person name="Song Y."/>
        </authorList>
    </citation>
    <scope>NUCLEOTIDE SEQUENCE [LARGE SCALE GENOMIC DNA]</scope>
    <source>
        <strain evidence="19 20">10c7w1</strain>
    </source>
</reference>
<evidence type="ECO:0000313" key="20">
    <source>
        <dbReference type="Proteomes" id="UP001237156"/>
    </source>
</evidence>
<keyword evidence="6 14" id="KW-0812">Transmembrane</keyword>
<dbReference type="InterPro" id="IPR010105">
    <property type="entry name" value="TonB_sidphr_rcpt"/>
</dbReference>
<keyword evidence="12 19" id="KW-0675">Receptor</keyword>
<keyword evidence="20" id="KW-1185">Reference proteome</keyword>
<evidence type="ECO:0000256" key="15">
    <source>
        <dbReference type="RuleBase" id="RU003357"/>
    </source>
</evidence>
<evidence type="ECO:0000256" key="14">
    <source>
        <dbReference type="PROSITE-ProRule" id="PRU01360"/>
    </source>
</evidence>
<dbReference type="Gene3D" id="2.170.130.10">
    <property type="entry name" value="TonB-dependent receptor, plug domain"/>
    <property type="match status" value="1"/>
</dbReference>
<accession>A0AAW6RNT7</accession>
<evidence type="ECO:0000256" key="5">
    <source>
        <dbReference type="ARBA" id="ARBA00022496"/>
    </source>
</evidence>
<dbReference type="InterPro" id="IPR036942">
    <property type="entry name" value="Beta-barrel_TonB_sf"/>
</dbReference>